<reference evidence="17" key="2">
    <citation type="journal article" date="2017" name="Nat. Plants">
        <title>The Aegilops tauschii genome reveals multiple impacts of transposons.</title>
        <authorList>
            <person name="Zhao G."/>
            <person name="Zou C."/>
            <person name="Li K."/>
            <person name="Wang K."/>
            <person name="Li T."/>
            <person name="Gao L."/>
            <person name="Zhang X."/>
            <person name="Wang H."/>
            <person name="Yang Z."/>
            <person name="Liu X."/>
            <person name="Jiang W."/>
            <person name="Mao L."/>
            <person name="Kong X."/>
            <person name="Jiao Y."/>
            <person name="Jia J."/>
        </authorList>
    </citation>
    <scope>NUCLEOTIDE SEQUENCE [LARGE SCALE GENOMIC DNA]</scope>
    <source>
        <strain evidence="17">cv. AL8/78</strain>
    </source>
</reference>
<keyword evidence="5 10" id="KW-0106">Calcium</keyword>
<evidence type="ECO:0000259" key="15">
    <source>
        <dbReference type="PROSITE" id="PS50873"/>
    </source>
</evidence>
<feature type="compositionally biased region" description="Basic residues" evidence="14">
    <location>
        <begin position="288"/>
        <end position="302"/>
    </location>
</feature>
<evidence type="ECO:0000256" key="8">
    <source>
        <dbReference type="ARBA" id="ARBA00023324"/>
    </source>
</evidence>
<accession>A0A453DJS1</accession>
<keyword evidence="8 13" id="KW-0376">Hydrogen peroxide</keyword>
<feature type="chain" id="PRO_5018815772" description="Peroxidase" evidence="13">
    <location>
        <begin position="28"/>
        <end position="308"/>
    </location>
</feature>
<comment type="subcellular location">
    <subcellularLocation>
        <location evidence="13">Secreted</location>
    </subcellularLocation>
</comment>
<keyword evidence="2 13" id="KW-0575">Peroxidase</keyword>
<feature type="compositionally biased region" description="Basic residues" evidence="14">
    <location>
        <begin position="138"/>
        <end position="157"/>
    </location>
</feature>
<evidence type="ECO:0000256" key="3">
    <source>
        <dbReference type="ARBA" id="ARBA00022617"/>
    </source>
</evidence>
<dbReference type="InterPro" id="IPR000823">
    <property type="entry name" value="Peroxidase_pln"/>
</dbReference>
<feature type="compositionally biased region" description="Basic and acidic residues" evidence="14">
    <location>
        <begin position="178"/>
        <end position="188"/>
    </location>
</feature>
<evidence type="ECO:0000256" key="13">
    <source>
        <dbReference type="RuleBase" id="RU362060"/>
    </source>
</evidence>
<feature type="binding site" evidence="10">
    <location>
        <position position="75"/>
    </location>
    <ligand>
        <name>Ca(2+)</name>
        <dbReference type="ChEBI" id="CHEBI:29108"/>
        <label>1</label>
    </ligand>
</feature>
<reference evidence="16" key="5">
    <citation type="journal article" date="2021" name="G3 (Bethesda)">
        <title>Aegilops tauschii genome assembly Aet v5.0 features greater sequence contiguity and improved annotation.</title>
        <authorList>
            <person name="Wang L."/>
            <person name="Zhu T."/>
            <person name="Rodriguez J.C."/>
            <person name="Deal K.R."/>
            <person name="Dubcovsky J."/>
            <person name="McGuire P.E."/>
            <person name="Lux T."/>
            <person name="Spannagl M."/>
            <person name="Mayer K.F.X."/>
            <person name="Baldrich P."/>
            <person name="Meyers B.C."/>
            <person name="Huo N."/>
            <person name="Gu Y.Q."/>
            <person name="Zhou H."/>
            <person name="Devos K.M."/>
            <person name="Bennetzen J.L."/>
            <person name="Unver T."/>
            <person name="Budak H."/>
            <person name="Gulick P.J."/>
            <person name="Galiba G."/>
            <person name="Kalapos B."/>
            <person name="Nelson D.R."/>
            <person name="Li P."/>
            <person name="You F.M."/>
            <person name="Luo M.C."/>
            <person name="Dvorak J."/>
        </authorList>
    </citation>
    <scope>NUCLEOTIDE SEQUENCE [LARGE SCALE GENOMIC DNA]</scope>
    <source>
        <strain evidence="16">cv. AL8/78</strain>
    </source>
</reference>
<feature type="active site" description="Proton acceptor" evidence="9">
    <location>
        <position position="69"/>
    </location>
</feature>
<dbReference type="AlphaFoldDB" id="A0A453DJS1"/>
<evidence type="ECO:0000256" key="1">
    <source>
        <dbReference type="ARBA" id="ARBA00000189"/>
    </source>
</evidence>
<dbReference type="GO" id="GO:0042744">
    <property type="term" value="P:hydrogen peroxide catabolic process"/>
    <property type="evidence" value="ECO:0007669"/>
    <property type="project" value="UniProtKB-KW"/>
</dbReference>
<feature type="disulfide bond" evidence="12">
    <location>
        <begin position="38"/>
        <end position="116"/>
    </location>
</feature>
<comment type="similarity">
    <text evidence="13">Belongs to the peroxidase family. Classical plant (class III) peroxidase subfamily.</text>
</comment>
<keyword evidence="13" id="KW-0964">Secreted</keyword>
<keyword evidence="17" id="KW-1185">Reference proteome</keyword>
<evidence type="ECO:0000313" key="16">
    <source>
        <dbReference type="EnsemblPlants" id="AET2Gv21275100.2"/>
    </source>
</evidence>
<evidence type="ECO:0000256" key="11">
    <source>
        <dbReference type="PIRSR" id="PIRSR600823-4"/>
    </source>
</evidence>
<dbReference type="InterPro" id="IPR019794">
    <property type="entry name" value="Peroxidases_AS"/>
</dbReference>
<keyword evidence="4 10" id="KW-0479">Metal-binding</keyword>
<evidence type="ECO:0000256" key="7">
    <source>
        <dbReference type="ARBA" id="ARBA00023004"/>
    </source>
</evidence>
<comment type="cofactor">
    <cofactor evidence="10 13">
        <name>Ca(2+)</name>
        <dbReference type="ChEBI" id="CHEBI:29108"/>
    </cofactor>
    <text evidence="10 13">Binds 2 calcium ions per subunit.</text>
</comment>
<keyword evidence="7 13" id="KW-0408">Iron</keyword>
<evidence type="ECO:0000256" key="4">
    <source>
        <dbReference type="ARBA" id="ARBA00022723"/>
    </source>
</evidence>
<dbReference type="Pfam" id="PF00141">
    <property type="entry name" value="peroxidase"/>
    <property type="match status" value="1"/>
</dbReference>
<comment type="catalytic activity">
    <reaction evidence="1 13">
        <text>2 a phenolic donor + H2O2 = 2 a phenolic radical donor + 2 H2O</text>
        <dbReference type="Rhea" id="RHEA:56136"/>
        <dbReference type="ChEBI" id="CHEBI:15377"/>
        <dbReference type="ChEBI" id="CHEBI:16240"/>
        <dbReference type="ChEBI" id="CHEBI:139520"/>
        <dbReference type="ChEBI" id="CHEBI:139521"/>
        <dbReference type="EC" id="1.11.1.7"/>
    </reaction>
</comment>
<evidence type="ECO:0000256" key="12">
    <source>
        <dbReference type="PIRSR" id="PIRSR600823-5"/>
    </source>
</evidence>
<dbReference type="GO" id="GO:0046872">
    <property type="term" value="F:metal ion binding"/>
    <property type="evidence" value="ECO:0007669"/>
    <property type="project" value="UniProtKB-UniRule"/>
</dbReference>
<feature type="compositionally biased region" description="Basic and acidic residues" evidence="14">
    <location>
        <begin position="257"/>
        <end position="278"/>
    </location>
</feature>
<feature type="region of interest" description="Disordered" evidence="14">
    <location>
        <begin position="257"/>
        <end position="308"/>
    </location>
</feature>
<evidence type="ECO:0000313" key="17">
    <source>
        <dbReference type="Proteomes" id="UP000015105"/>
    </source>
</evidence>
<dbReference type="GO" id="GO:0020037">
    <property type="term" value="F:heme binding"/>
    <property type="evidence" value="ECO:0007669"/>
    <property type="project" value="UniProtKB-UniRule"/>
</dbReference>
<dbReference type="EC" id="1.11.1.7" evidence="13"/>
<dbReference type="Gramene" id="AET2Gv21275100.2">
    <property type="protein sequence ID" value="AET2Gv21275100.2"/>
    <property type="gene ID" value="AET2Gv21275100"/>
</dbReference>
<dbReference type="InterPro" id="IPR002016">
    <property type="entry name" value="Haem_peroxidase"/>
</dbReference>
<evidence type="ECO:0000256" key="2">
    <source>
        <dbReference type="ARBA" id="ARBA00022559"/>
    </source>
</evidence>
<dbReference type="GO" id="GO:0006979">
    <property type="term" value="P:response to oxidative stress"/>
    <property type="evidence" value="ECO:0007669"/>
    <property type="project" value="UniProtKB-UniRule"/>
</dbReference>
<evidence type="ECO:0000256" key="10">
    <source>
        <dbReference type="PIRSR" id="PIRSR600823-3"/>
    </source>
</evidence>
<feature type="site" description="Transition state stabilizer" evidence="11">
    <location>
        <position position="65"/>
    </location>
</feature>
<dbReference type="PANTHER" id="PTHR31517">
    <property type="match status" value="1"/>
</dbReference>
<keyword evidence="12" id="KW-1015">Disulfide bond</keyword>
<feature type="disulfide bond" evidence="12">
    <location>
        <begin position="71"/>
        <end position="76"/>
    </location>
</feature>
<feature type="signal peptide" evidence="13">
    <location>
        <begin position="1"/>
        <end position="27"/>
    </location>
</feature>
<evidence type="ECO:0000256" key="5">
    <source>
        <dbReference type="ARBA" id="ARBA00022837"/>
    </source>
</evidence>
<dbReference type="SUPFAM" id="SSF48113">
    <property type="entry name" value="Heme-dependent peroxidases"/>
    <property type="match status" value="1"/>
</dbReference>
<name>A0A453DJS1_AEGTS</name>
<dbReference type="EnsemblPlants" id="AET2Gv21275100.2">
    <property type="protein sequence ID" value="AET2Gv21275100.2"/>
    <property type="gene ID" value="AET2Gv21275100"/>
</dbReference>
<evidence type="ECO:0000256" key="9">
    <source>
        <dbReference type="PIRSR" id="PIRSR600823-1"/>
    </source>
</evidence>
<keyword evidence="13" id="KW-0732">Signal</keyword>
<reference evidence="16" key="3">
    <citation type="journal article" date="2017" name="Nature">
        <title>Genome sequence of the progenitor of the wheat D genome Aegilops tauschii.</title>
        <authorList>
            <person name="Luo M.C."/>
            <person name="Gu Y.Q."/>
            <person name="Puiu D."/>
            <person name="Wang H."/>
            <person name="Twardziok S.O."/>
            <person name="Deal K.R."/>
            <person name="Huo N."/>
            <person name="Zhu T."/>
            <person name="Wang L."/>
            <person name="Wang Y."/>
            <person name="McGuire P.E."/>
            <person name="Liu S."/>
            <person name="Long H."/>
            <person name="Ramasamy R.K."/>
            <person name="Rodriguez J.C."/>
            <person name="Van S.L."/>
            <person name="Yuan L."/>
            <person name="Wang Z."/>
            <person name="Xia Z."/>
            <person name="Xiao L."/>
            <person name="Anderson O.D."/>
            <person name="Ouyang S."/>
            <person name="Liang Y."/>
            <person name="Zimin A.V."/>
            <person name="Pertea G."/>
            <person name="Qi P."/>
            <person name="Bennetzen J.L."/>
            <person name="Dai X."/>
            <person name="Dawson M.W."/>
            <person name="Muller H.G."/>
            <person name="Kugler K."/>
            <person name="Rivarola-Duarte L."/>
            <person name="Spannagl M."/>
            <person name="Mayer K.F.X."/>
            <person name="Lu F.H."/>
            <person name="Bevan M.W."/>
            <person name="Leroy P."/>
            <person name="Li P."/>
            <person name="You F.M."/>
            <person name="Sun Q."/>
            <person name="Liu Z."/>
            <person name="Lyons E."/>
            <person name="Wicker T."/>
            <person name="Salzberg S.L."/>
            <person name="Devos K.M."/>
            <person name="Dvorak J."/>
        </authorList>
    </citation>
    <scope>NUCLEOTIDE SEQUENCE [LARGE SCALE GENOMIC DNA]</scope>
    <source>
        <strain evidence="16">cv. AL8/78</strain>
    </source>
</reference>
<keyword evidence="3 13" id="KW-0349">Heme</keyword>
<dbReference type="PRINTS" id="PR00461">
    <property type="entry name" value="PLPEROXIDASE"/>
</dbReference>
<protein>
    <recommendedName>
        <fullName evidence="13">Peroxidase</fullName>
        <ecNumber evidence="13">1.11.1.7</ecNumber>
    </recommendedName>
</protein>
<keyword evidence="6 13" id="KW-0560">Oxidoreductase</keyword>
<dbReference type="InterPro" id="IPR010255">
    <property type="entry name" value="Haem_peroxidase_sf"/>
</dbReference>
<dbReference type="GO" id="GO:0005576">
    <property type="term" value="C:extracellular region"/>
    <property type="evidence" value="ECO:0007669"/>
    <property type="project" value="UniProtKB-SubCell"/>
</dbReference>
<dbReference type="PROSITE" id="PS00436">
    <property type="entry name" value="PEROXIDASE_2"/>
    <property type="match status" value="1"/>
</dbReference>
<comment type="function">
    <text evidence="13">Removal of H(2)O(2), oxidation of toxic reductants, biosynthesis and degradation of lignin, suberization, auxin catabolism, response to environmental stresses such as wounding, pathogen attack and oxidative stress.</text>
</comment>
<dbReference type="PROSITE" id="PS50873">
    <property type="entry name" value="PEROXIDASE_4"/>
    <property type="match status" value="1"/>
</dbReference>
<dbReference type="GO" id="GO:0140825">
    <property type="term" value="F:lactoperoxidase activity"/>
    <property type="evidence" value="ECO:0007669"/>
    <property type="project" value="UniProtKB-EC"/>
</dbReference>
<reference evidence="16" key="4">
    <citation type="submission" date="2019-03" db="UniProtKB">
        <authorList>
            <consortium name="EnsemblPlants"/>
        </authorList>
    </citation>
    <scope>IDENTIFICATION</scope>
</reference>
<evidence type="ECO:0000256" key="14">
    <source>
        <dbReference type="SAM" id="MobiDB-lite"/>
    </source>
</evidence>
<feature type="region of interest" description="Disordered" evidence="14">
    <location>
        <begin position="131"/>
        <end position="244"/>
    </location>
</feature>
<sequence length="308" mass="34335">ASAMASRAAAAVAVLALVCAAVHSSEGQLSPNFHAATCPDLEHIVEFHVAETFRRDVGVAPALIRILFHDCFPQGCDASVLLKGAGSELNEVPNQTLRPVALDLIERIRAAVHSACGPTVSGALLRRADPHLLLRQPQPRRGRPGVPLRRAHLRRRPLPGLRGPLQASVRHQPGHRLQVRDLSPEQVRRGQPRRHPHAEPRRAHAGRVRQQVLLRPDRKAGAVQVGPGPHRPPHHQAHGHPLLPQPGRLLRAVRQVHDQDEQHGPAHRQQGRDPEQLRRPQQACPGHRDRRHRRRGDRRRHVRDVLSM</sequence>
<dbReference type="PANTHER" id="PTHR31517:SF51">
    <property type="entry name" value="PEROXIDASE 55"/>
    <property type="match status" value="1"/>
</dbReference>
<dbReference type="Gene3D" id="1.10.520.10">
    <property type="match status" value="1"/>
</dbReference>
<feature type="domain" description="Plant heme peroxidase family profile" evidence="15">
    <location>
        <begin position="28"/>
        <end position="156"/>
    </location>
</feature>
<comment type="cofactor">
    <cofactor evidence="13">
        <name>heme b</name>
        <dbReference type="ChEBI" id="CHEBI:60344"/>
    </cofactor>
    <text evidence="13">Binds 1 heme b (iron(II)-protoporphyrin IX) group per subunit.</text>
</comment>
<feature type="binding site" evidence="10">
    <location>
        <position position="77"/>
    </location>
    <ligand>
        <name>Ca(2+)</name>
        <dbReference type="ChEBI" id="CHEBI:29108"/>
        <label>1</label>
    </ligand>
</feature>
<reference evidence="17" key="1">
    <citation type="journal article" date="2014" name="Science">
        <title>Ancient hybridizations among the ancestral genomes of bread wheat.</title>
        <authorList>
            <consortium name="International Wheat Genome Sequencing Consortium,"/>
            <person name="Marcussen T."/>
            <person name="Sandve S.R."/>
            <person name="Heier L."/>
            <person name="Spannagl M."/>
            <person name="Pfeifer M."/>
            <person name="Jakobsen K.S."/>
            <person name="Wulff B.B."/>
            <person name="Steuernagel B."/>
            <person name="Mayer K.F."/>
            <person name="Olsen O.A."/>
        </authorList>
    </citation>
    <scope>NUCLEOTIDE SEQUENCE [LARGE SCALE GENOMIC DNA]</scope>
    <source>
        <strain evidence="17">cv. AL8/78</strain>
    </source>
</reference>
<feature type="binding site" evidence="10">
    <location>
        <position position="88"/>
    </location>
    <ligand>
        <name>Ca(2+)</name>
        <dbReference type="ChEBI" id="CHEBI:29108"/>
        <label>1</label>
    </ligand>
</feature>
<feature type="binding site" evidence="10">
    <location>
        <position position="70"/>
    </location>
    <ligand>
        <name>Ca(2+)</name>
        <dbReference type="ChEBI" id="CHEBI:29108"/>
        <label>1</label>
    </ligand>
</feature>
<organism evidence="16 17">
    <name type="scientific">Aegilops tauschii subsp. strangulata</name>
    <name type="common">Goatgrass</name>
    <dbReference type="NCBI Taxonomy" id="200361"/>
    <lineage>
        <taxon>Eukaryota</taxon>
        <taxon>Viridiplantae</taxon>
        <taxon>Streptophyta</taxon>
        <taxon>Embryophyta</taxon>
        <taxon>Tracheophyta</taxon>
        <taxon>Spermatophyta</taxon>
        <taxon>Magnoliopsida</taxon>
        <taxon>Liliopsida</taxon>
        <taxon>Poales</taxon>
        <taxon>Poaceae</taxon>
        <taxon>BOP clade</taxon>
        <taxon>Pooideae</taxon>
        <taxon>Triticodae</taxon>
        <taxon>Triticeae</taxon>
        <taxon>Triticinae</taxon>
        <taxon>Aegilops</taxon>
    </lineage>
</organism>
<dbReference type="Proteomes" id="UP000015105">
    <property type="component" value="Chromosome 2D"/>
</dbReference>
<feature type="binding site" evidence="10">
    <location>
        <position position="79"/>
    </location>
    <ligand>
        <name>Ca(2+)</name>
        <dbReference type="ChEBI" id="CHEBI:29108"/>
        <label>1</label>
    </ligand>
</feature>
<evidence type="ECO:0000256" key="6">
    <source>
        <dbReference type="ARBA" id="ARBA00023002"/>
    </source>
</evidence>
<proteinExistence type="inferred from homology"/>